<dbReference type="OrthoDB" id="1204817at2"/>
<reference evidence="3 4" key="1">
    <citation type="submission" date="2018-03" db="EMBL/GenBank/DDBJ databases">
        <title>Genomic Encyclopedia of Archaeal and Bacterial Type Strains, Phase II (KMG-II): from individual species to whole genera.</title>
        <authorList>
            <person name="Goeker M."/>
        </authorList>
    </citation>
    <scope>NUCLEOTIDE SEQUENCE [LARGE SCALE GENOMIC DNA]</scope>
    <source>
        <strain evidence="3 4">DSM 27267</strain>
    </source>
</reference>
<dbReference type="EMBL" id="BLAU01000001">
    <property type="protein sequence ID" value="GET20914.1"/>
    <property type="molecule type" value="Genomic_DNA"/>
</dbReference>
<feature type="chain" id="PRO_5015192717" description="LVIVD repeat-containing protein" evidence="1">
    <location>
        <begin position="24"/>
        <end position="681"/>
    </location>
</feature>
<evidence type="ECO:0000313" key="3">
    <source>
        <dbReference type="EMBL" id="PSK84748.1"/>
    </source>
</evidence>
<dbReference type="AlphaFoldDB" id="A0A2P8CIE5"/>
<dbReference type="Gene3D" id="2.130.10.10">
    <property type="entry name" value="YVTN repeat-like/Quinoprotein amine dehydrogenase"/>
    <property type="match status" value="1"/>
</dbReference>
<feature type="signal peptide" evidence="1">
    <location>
        <begin position="1"/>
        <end position="23"/>
    </location>
</feature>
<sequence length="681" mass="72065">MGRNQILALASSFLLLLAGCAKDNTITTEFTANAEKISKENADRVTYVNERIDLAGSSSLKSAESPEDYTYTPAVDIYNTVFDKIIIQSSTATYTVYSGQTVLLPKGLTYEGNITVNDGGMLVVVGNLAGSTLSGTGTVVINPTGVFSAKYLNLNSGVKLVNYGEWNAEKNANLNGILENHGIISFDAMNNNSSGHVVNTGKITLSADLNNNGVIDNFGTFITDGTFNLNSGANLNNACHFETAKMQSNGLTHSTGFLKVNGLLTINGGSVLMLGSHSVTDVANISLNGKISGTNDDYAGIVIRNSFQSNWGARITGKIDIRYDNEITSSDPDLLGSLVSFKSVYFPATGCVPQYGTNPVNSFTLVANVKAPIDSRGNTLSATSVDIQGDYAYVSYHLHGAEFGGLIEVYDITDPSTPTIVSQYWSENADFNDIEVDGNKLYVTGGANPDKTGADTPATFTIIDLKNGELPNAAPTFYSLPSFSGNCVHLAENGKLYIATGNTGGQFITADANNGSIISKRNALTAKYFDSEGNTIIGLQGGTVGLLSVFNENNGLNPVRSIPVGSIIPEDGKAVARLKNGLAYVCEGEAGLYVFDTNDASGTPLEMFNPQSGDTNGVDIDHGLVYVANGAGGLYVIDQNTFKVYGNYNYDGSANFVRAVDNYIFVANGTGGLKILMRDNP</sequence>
<keyword evidence="1" id="KW-0732">Signal</keyword>
<name>A0A2P8CIE5_9BACT</name>
<dbReference type="Proteomes" id="UP000396862">
    <property type="component" value="Unassembled WGS sequence"/>
</dbReference>
<evidence type="ECO:0008006" key="6">
    <source>
        <dbReference type="Google" id="ProtNLM"/>
    </source>
</evidence>
<gene>
    <name evidence="3" type="ORF">CLV93_102539</name>
    <name evidence="2" type="ORF">JCM18694_11600</name>
</gene>
<dbReference type="SUPFAM" id="SSF50998">
    <property type="entry name" value="Quinoprotein alcohol dehydrogenase-like"/>
    <property type="match status" value="1"/>
</dbReference>
<evidence type="ECO:0000256" key="1">
    <source>
        <dbReference type="SAM" id="SignalP"/>
    </source>
</evidence>
<dbReference type="PROSITE" id="PS51257">
    <property type="entry name" value="PROKAR_LIPOPROTEIN"/>
    <property type="match status" value="1"/>
</dbReference>
<dbReference type="Proteomes" id="UP000240621">
    <property type="component" value="Unassembled WGS sequence"/>
</dbReference>
<dbReference type="EMBL" id="PYGC01000002">
    <property type="protein sequence ID" value="PSK84748.1"/>
    <property type="molecule type" value="Genomic_DNA"/>
</dbReference>
<dbReference type="RefSeq" id="WP_106541319.1">
    <property type="nucleotide sequence ID" value="NZ_BLAU01000001.1"/>
</dbReference>
<comment type="caution">
    <text evidence="3">The sequence shown here is derived from an EMBL/GenBank/DDBJ whole genome shotgun (WGS) entry which is preliminary data.</text>
</comment>
<organism evidence="3 4">
    <name type="scientific">Prolixibacter denitrificans</name>
    <dbReference type="NCBI Taxonomy" id="1541063"/>
    <lineage>
        <taxon>Bacteria</taxon>
        <taxon>Pseudomonadati</taxon>
        <taxon>Bacteroidota</taxon>
        <taxon>Bacteroidia</taxon>
        <taxon>Marinilabiliales</taxon>
        <taxon>Prolixibacteraceae</taxon>
        <taxon>Prolixibacter</taxon>
    </lineage>
</organism>
<reference evidence="2 5" key="2">
    <citation type="submission" date="2019-10" db="EMBL/GenBank/DDBJ databases">
        <title>Prolixibacter strains distinguished by the presence of nitrate reductase genes were adept at nitrate-dependent anaerobic corrosion of metallic iron and carbon steel.</title>
        <authorList>
            <person name="Iino T."/>
            <person name="Shono N."/>
            <person name="Ito K."/>
            <person name="Nakamura R."/>
            <person name="Sueoka K."/>
            <person name="Harayama S."/>
            <person name="Ohkuma M."/>
        </authorList>
    </citation>
    <scope>NUCLEOTIDE SEQUENCE [LARGE SCALE GENOMIC DNA]</scope>
    <source>
        <strain evidence="2 5">MIC1-1</strain>
    </source>
</reference>
<protein>
    <recommendedName>
        <fullName evidence="6">LVIVD repeat-containing protein</fullName>
    </recommendedName>
</protein>
<evidence type="ECO:0000313" key="4">
    <source>
        <dbReference type="Proteomes" id="UP000240621"/>
    </source>
</evidence>
<dbReference type="InterPro" id="IPR011047">
    <property type="entry name" value="Quinoprotein_ADH-like_sf"/>
</dbReference>
<accession>A0A2P8CIE5</accession>
<evidence type="ECO:0000313" key="5">
    <source>
        <dbReference type="Proteomes" id="UP000396862"/>
    </source>
</evidence>
<proteinExistence type="predicted"/>
<keyword evidence="5" id="KW-1185">Reference proteome</keyword>
<evidence type="ECO:0000313" key="2">
    <source>
        <dbReference type="EMBL" id="GET20914.1"/>
    </source>
</evidence>
<dbReference type="InterPro" id="IPR015943">
    <property type="entry name" value="WD40/YVTN_repeat-like_dom_sf"/>
</dbReference>